<evidence type="ECO:0000313" key="1">
    <source>
        <dbReference type="EMBL" id="KAF2462616.1"/>
    </source>
</evidence>
<keyword evidence="2" id="KW-1185">Reference proteome</keyword>
<feature type="non-terminal residue" evidence="1">
    <location>
        <position position="1"/>
    </location>
</feature>
<protein>
    <submittedName>
        <fullName evidence="1">Uncharacterized protein</fullName>
    </submittedName>
</protein>
<sequence length="68" mass="7325">SSRPPVLIPGLGTGTYLATPSVAAAPVFLQTEAGTKFFFNSNLPPCDPQTSQVRPYWPVLGMNDGFWI</sequence>
<organism evidence="1 2">
    <name type="scientific">Lindgomyces ingoldianus</name>
    <dbReference type="NCBI Taxonomy" id="673940"/>
    <lineage>
        <taxon>Eukaryota</taxon>
        <taxon>Fungi</taxon>
        <taxon>Dikarya</taxon>
        <taxon>Ascomycota</taxon>
        <taxon>Pezizomycotina</taxon>
        <taxon>Dothideomycetes</taxon>
        <taxon>Pleosporomycetidae</taxon>
        <taxon>Pleosporales</taxon>
        <taxon>Lindgomycetaceae</taxon>
        <taxon>Lindgomyces</taxon>
    </lineage>
</organism>
<gene>
    <name evidence="1" type="ORF">BDR25DRAFT_363836</name>
</gene>
<dbReference type="Proteomes" id="UP000799755">
    <property type="component" value="Unassembled WGS sequence"/>
</dbReference>
<name>A0ACB6Q716_9PLEO</name>
<dbReference type="EMBL" id="MU003573">
    <property type="protein sequence ID" value="KAF2462616.1"/>
    <property type="molecule type" value="Genomic_DNA"/>
</dbReference>
<evidence type="ECO:0000313" key="2">
    <source>
        <dbReference type="Proteomes" id="UP000799755"/>
    </source>
</evidence>
<comment type="caution">
    <text evidence="1">The sequence shown here is derived from an EMBL/GenBank/DDBJ whole genome shotgun (WGS) entry which is preliminary data.</text>
</comment>
<accession>A0ACB6Q716</accession>
<reference evidence="1" key="1">
    <citation type="journal article" date="2020" name="Stud. Mycol.">
        <title>101 Dothideomycetes genomes: a test case for predicting lifestyles and emergence of pathogens.</title>
        <authorList>
            <person name="Haridas S."/>
            <person name="Albert R."/>
            <person name="Binder M."/>
            <person name="Bloem J."/>
            <person name="Labutti K."/>
            <person name="Salamov A."/>
            <person name="Andreopoulos B."/>
            <person name="Baker S."/>
            <person name="Barry K."/>
            <person name="Bills G."/>
            <person name="Bluhm B."/>
            <person name="Cannon C."/>
            <person name="Castanera R."/>
            <person name="Culley D."/>
            <person name="Daum C."/>
            <person name="Ezra D."/>
            <person name="Gonzalez J."/>
            <person name="Henrissat B."/>
            <person name="Kuo A."/>
            <person name="Liang C."/>
            <person name="Lipzen A."/>
            <person name="Lutzoni F."/>
            <person name="Magnuson J."/>
            <person name="Mondo S."/>
            <person name="Nolan M."/>
            <person name="Ohm R."/>
            <person name="Pangilinan J."/>
            <person name="Park H.-J."/>
            <person name="Ramirez L."/>
            <person name="Alfaro M."/>
            <person name="Sun H."/>
            <person name="Tritt A."/>
            <person name="Yoshinaga Y."/>
            <person name="Zwiers L.-H."/>
            <person name="Turgeon B."/>
            <person name="Goodwin S."/>
            <person name="Spatafora J."/>
            <person name="Crous P."/>
            <person name="Grigoriev I."/>
        </authorList>
    </citation>
    <scope>NUCLEOTIDE SEQUENCE</scope>
    <source>
        <strain evidence="1">ATCC 200398</strain>
    </source>
</reference>
<proteinExistence type="predicted"/>